<keyword evidence="4" id="KW-1185">Reference proteome</keyword>
<organism evidence="3 4">
    <name type="scientific">Rhynchospora pubera</name>
    <dbReference type="NCBI Taxonomy" id="906938"/>
    <lineage>
        <taxon>Eukaryota</taxon>
        <taxon>Viridiplantae</taxon>
        <taxon>Streptophyta</taxon>
        <taxon>Embryophyta</taxon>
        <taxon>Tracheophyta</taxon>
        <taxon>Spermatophyta</taxon>
        <taxon>Magnoliopsida</taxon>
        <taxon>Liliopsida</taxon>
        <taxon>Poales</taxon>
        <taxon>Cyperaceae</taxon>
        <taxon>Cyperoideae</taxon>
        <taxon>Rhynchosporeae</taxon>
        <taxon>Rhynchospora</taxon>
    </lineage>
</organism>
<dbReference type="EMBL" id="JAMFTS010000004">
    <property type="protein sequence ID" value="KAJ4764553.1"/>
    <property type="molecule type" value="Genomic_DNA"/>
</dbReference>
<evidence type="ECO:0000259" key="1">
    <source>
        <dbReference type="Pfam" id="PF00646"/>
    </source>
</evidence>
<evidence type="ECO:0000313" key="3">
    <source>
        <dbReference type="EMBL" id="KAJ4764553.1"/>
    </source>
</evidence>
<sequence length="420" mass="47460">MSLTSSLSVEDLASFDVISNLPECIKLKILAYLPIKEAVRTCILSTSWRHTWSTIPELLIDINIGEDESRNTNFVDQLFKCHKGNLHKFKLSGVKLGWMILTTWLKTLSQKHISELTIEADADQVLYLTDFICYCLELKVIVLSRCFFYLPLEFDGFKLLHTVELMDSTISPKGITGLVSHCPLLENLKFRIKSVIVDEAIKIHAPNLRELTICGKFTQVSMVTPSLCKVDFVTHQLEATSRTVGLSGDLIKLPIYINDISYSPAFCYFLEKDPPNPNYLSMMVMILAPLEYHHIYSACILLQRNRTLQKLVVYVEPTDLLPFSSGYKLHDYKFPCLTEATIISFASSEAVIELAEIILINAPLLGRLILRGEMNDPEVSKLNKIDKLSTKAEIIFSESCFCVDGKYEGCGCCMCNIVAW</sequence>
<dbReference type="InterPro" id="IPR001810">
    <property type="entry name" value="F-box_dom"/>
</dbReference>
<feature type="domain" description="F-box" evidence="1">
    <location>
        <begin position="18"/>
        <end position="54"/>
    </location>
</feature>
<protein>
    <submittedName>
        <fullName evidence="3">F-box/FBD/LRR protein</fullName>
    </submittedName>
</protein>
<dbReference type="InterPro" id="IPR055411">
    <property type="entry name" value="LRR_FXL15/At3g58940/PEG3-like"/>
</dbReference>
<name>A0AAV8DD19_9POAL</name>
<dbReference type="PANTHER" id="PTHR31639:SF285">
    <property type="entry name" value="OS01G0730200 PROTEIN"/>
    <property type="match status" value="1"/>
</dbReference>
<dbReference type="Proteomes" id="UP001140206">
    <property type="component" value="Chromosome 4"/>
</dbReference>
<dbReference type="Pfam" id="PF24758">
    <property type="entry name" value="LRR_At5g56370"/>
    <property type="match status" value="1"/>
</dbReference>
<dbReference type="SUPFAM" id="SSF52047">
    <property type="entry name" value="RNI-like"/>
    <property type="match status" value="1"/>
</dbReference>
<reference evidence="3" key="1">
    <citation type="submission" date="2022-08" db="EMBL/GenBank/DDBJ databases">
        <authorList>
            <person name="Marques A."/>
        </authorList>
    </citation>
    <scope>NUCLEOTIDE SEQUENCE</scope>
    <source>
        <strain evidence="3">RhyPub2mFocal</strain>
        <tissue evidence="3">Leaves</tissue>
    </source>
</reference>
<evidence type="ECO:0000259" key="2">
    <source>
        <dbReference type="Pfam" id="PF24758"/>
    </source>
</evidence>
<gene>
    <name evidence="3" type="ORF">LUZ62_074928</name>
</gene>
<dbReference type="Gene3D" id="3.80.10.10">
    <property type="entry name" value="Ribonuclease Inhibitor"/>
    <property type="match status" value="1"/>
</dbReference>
<feature type="domain" description="F-box/LRR-repeat protein 15/At3g58940/PEG3-like LRR" evidence="2">
    <location>
        <begin position="102"/>
        <end position="223"/>
    </location>
</feature>
<proteinExistence type="predicted"/>
<dbReference type="InterPro" id="IPR036047">
    <property type="entry name" value="F-box-like_dom_sf"/>
</dbReference>
<dbReference type="CDD" id="cd22160">
    <property type="entry name" value="F-box_AtFBL13-like"/>
    <property type="match status" value="1"/>
</dbReference>
<dbReference type="InterPro" id="IPR032675">
    <property type="entry name" value="LRR_dom_sf"/>
</dbReference>
<dbReference type="InterPro" id="IPR053781">
    <property type="entry name" value="F-box_AtFBL13-like"/>
</dbReference>
<accession>A0AAV8DD19</accession>
<dbReference type="AlphaFoldDB" id="A0AAV8DD19"/>
<comment type="caution">
    <text evidence="3">The sequence shown here is derived from an EMBL/GenBank/DDBJ whole genome shotgun (WGS) entry which is preliminary data.</text>
</comment>
<dbReference type="Pfam" id="PF00646">
    <property type="entry name" value="F-box"/>
    <property type="match status" value="1"/>
</dbReference>
<dbReference type="SUPFAM" id="SSF81383">
    <property type="entry name" value="F-box domain"/>
    <property type="match status" value="1"/>
</dbReference>
<dbReference type="PANTHER" id="PTHR31639">
    <property type="entry name" value="F-BOX PROTEIN-LIKE"/>
    <property type="match status" value="1"/>
</dbReference>
<evidence type="ECO:0000313" key="4">
    <source>
        <dbReference type="Proteomes" id="UP001140206"/>
    </source>
</evidence>